<organism evidence="1 2">
    <name type="scientific">Helicobacter gastrofelis</name>
    <dbReference type="NCBI Taxonomy" id="2849642"/>
    <lineage>
        <taxon>Bacteria</taxon>
        <taxon>Pseudomonadati</taxon>
        <taxon>Campylobacterota</taxon>
        <taxon>Epsilonproteobacteria</taxon>
        <taxon>Campylobacterales</taxon>
        <taxon>Helicobacteraceae</taxon>
        <taxon>Helicobacter</taxon>
    </lineage>
</organism>
<keyword evidence="2" id="KW-1185">Reference proteome</keyword>
<proteinExistence type="predicted"/>
<evidence type="ECO:0000313" key="2">
    <source>
        <dbReference type="Proteomes" id="UP000826146"/>
    </source>
</evidence>
<accession>A0ABN6I6C7</accession>
<sequence>MGQKELLQEFVSLKEKNERYMGNSNTAPQYFAPLKPKWDQWLENLNLHYTTYISFWEHNQPTICFGRKDILGDDYVNGPIFKKQHGVYIWLGCQWKRRTFKLRIGCSNNYGNASKQKCMALDKLFTFEKGAYQYKHEIKYPSLATLQENFLYDFIELVKVFSAVPREDFYPSE</sequence>
<name>A0ABN6I6C7_9HELI</name>
<dbReference type="RefSeq" id="WP_221271031.1">
    <property type="nucleotide sequence ID" value="NZ_AP024819.1"/>
</dbReference>
<evidence type="ECO:0000313" key="1">
    <source>
        <dbReference type="EMBL" id="BCZ19158.1"/>
    </source>
</evidence>
<dbReference type="EMBL" id="AP024819">
    <property type="protein sequence ID" value="BCZ19158.1"/>
    <property type="molecule type" value="Genomic_DNA"/>
</dbReference>
<gene>
    <name evidence="1" type="ORF">NHP190012_08000</name>
</gene>
<reference evidence="1 2" key="1">
    <citation type="submission" date="2021-07" db="EMBL/GenBank/DDBJ databases">
        <title>Novel Helicobacter sp. Isolated from a cat.</title>
        <authorList>
            <person name="Rimbara E."/>
            <person name="Suzuki M."/>
        </authorList>
    </citation>
    <scope>NUCLEOTIDE SEQUENCE [LARGE SCALE GENOMIC DNA]</scope>
    <source>
        <strain evidence="2">NHP19-012</strain>
    </source>
</reference>
<protein>
    <submittedName>
        <fullName evidence="1">Uncharacterized protein</fullName>
    </submittedName>
</protein>
<dbReference type="Proteomes" id="UP000826146">
    <property type="component" value="Chromosome"/>
</dbReference>